<comment type="similarity">
    <text evidence="2 5">Belongs to the trans-sulfuration enzymes family.</text>
</comment>
<gene>
    <name evidence="6" type="ORF">COS52_03815</name>
</gene>
<dbReference type="PANTHER" id="PTHR11808">
    <property type="entry name" value="TRANS-SULFURATION ENZYME FAMILY MEMBER"/>
    <property type="match status" value="1"/>
</dbReference>
<dbReference type="InterPro" id="IPR015421">
    <property type="entry name" value="PyrdxlP-dep_Trfase_major"/>
</dbReference>
<dbReference type="GO" id="GO:0030170">
    <property type="term" value="F:pyridoxal phosphate binding"/>
    <property type="evidence" value="ECO:0007669"/>
    <property type="project" value="InterPro"/>
</dbReference>
<dbReference type="InterPro" id="IPR000277">
    <property type="entry name" value="Cys/Met-Metab_PyrdxlP-dep_enz"/>
</dbReference>
<evidence type="ECO:0000256" key="2">
    <source>
        <dbReference type="ARBA" id="ARBA00009077"/>
    </source>
</evidence>
<dbReference type="PIRSF" id="PIRSF001434">
    <property type="entry name" value="CGS"/>
    <property type="match status" value="1"/>
</dbReference>
<dbReference type="GO" id="GO:0005737">
    <property type="term" value="C:cytoplasm"/>
    <property type="evidence" value="ECO:0007669"/>
    <property type="project" value="TreeGrafter"/>
</dbReference>
<dbReference type="SUPFAM" id="SSF53383">
    <property type="entry name" value="PLP-dependent transferases"/>
    <property type="match status" value="1"/>
</dbReference>
<evidence type="ECO:0000313" key="6">
    <source>
        <dbReference type="EMBL" id="PIV08221.1"/>
    </source>
</evidence>
<organism evidence="6 7">
    <name type="scientific">Candidatus Roizmanbacteria bacterium CG03_land_8_20_14_0_80_39_12</name>
    <dbReference type="NCBI Taxonomy" id="1974847"/>
    <lineage>
        <taxon>Bacteria</taxon>
        <taxon>Candidatus Roizmaniibacteriota</taxon>
    </lineage>
</organism>
<dbReference type="GO" id="GO:0019343">
    <property type="term" value="P:cysteine biosynthetic process via cystathionine"/>
    <property type="evidence" value="ECO:0007669"/>
    <property type="project" value="TreeGrafter"/>
</dbReference>
<comment type="cofactor">
    <cofactor evidence="1 5">
        <name>pyridoxal 5'-phosphate</name>
        <dbReference type="ChEBI" id="CHEBI:597326"/>
    </cofactor>
</comment>
<evidence type="ECO:0000256" key="4">
    <source>
        <dbReference type="PIRSR" id="PIRSR001434-2"/>
    </source>
</evidence>
<evidence type="ECO:0000256" key="5">
    <source>
        <dbReference type="RuleBase" id="RU362118"/>
    </source>
</evidence>
<evidence type="ECO:0000256" key="1">
    <source>
        <dbReference type="ARBA" id="ARBA00001933"/>
    </source>
</evidence>
<dbReference type="Gene3D" id="3.90.1150.10">
    <property type="entry name" value="Aspartate Aminotransferase, domain 1"/>
    <property type="match status" value="2"/>
</dbReference>
<dbReference type="FunFam" id="3.40.640.10:FF:000046">
    <property type="entry name" value="Cystathionine gamma-lyase"/>
    <property type="match status" value="1"/>
</dbReference>
<reference evidence="7" key="1">
    <citation type="submission" date="2017-09" db="EMBL/GenBank/DDBJ databases">
        <title>Depth-based differentiation of microbial function through sediment-hosted aquifers and enrichment of novel symbionts in the deep terrestrial subsurface.</title>
        <authorList>
            <person name="Probst A.J."/>
            <person name="Ladd B."/>
            <person name="Jarett J.K."/>
            <person name="Geller-Mcgrath D.E."/>
            <person name="Sieber C.M.K."/>
            <person name="Emerson J.B."/>
            <person name="Anantharaman K."/>
            <person name="Thomas B.C."/>
            <person name="Malmstrom R."/>
            <person name="Stieglmeier M."/>
            <person name="Klingl A."/>
            <person name="Woyke T."/>
            <person name="Ryan C.M."/>
            <person name="Banfield J.F."/>
        </authorList>
    </citation>
    <scope>NUCLEOTIDE SEQUENCE [LARGE SCALE GENOMIC DNA]</scope>
</reference>
<evidence type="ECO:0000313" key="7">
    <source>
        <dbReference type="Proteomes" id="UP000230119"/>
    </source>
</evidence>
<dbReference type="AlphaFoldDB" id="A0A2M7BRY0"/>
<comment type="caution">
    <text evidence="6">The sequence shown here is derived from an EMBL/GenBank/DDBJ whole genome shotgun (WGS) entry which is preliminary data.</text>
</comment>
<dbReference type="GO" id="GO:0004123">
    <property type="term" value="F:cystathionine gamma-lyase activity"/>
    <property type="evidence" value="ECO:0007669"/>
    <property type="project" value="TreeGrafter"/>
</dbReference>
<dbReference type="PANTHER" id="PTHR11808:SF15">
    <property type="entry name" value="CYSTATHIONINE GAMMA-LYASE"/>
    <property type="match status" value="1"/>
</dbReference>
<evidence type="ECO:0000256" key="3">
    <source>
        <dbReference type="ARBA" id="ARBA00022898"/>
    </source>
</evidence>
<dbReference type="Pfam" id="PF01053">
    <property type="entry name" value="Cys_Met_Meta_PP"/>
    <property type="match status" value="1"/>
</dbReference>
<proteinExistence type="inferred from homology"/>
<name>A0A2M7BRY0_9BACT</name>
<feature type="modified residue" description="N6-(pyridoxal phosphate)lysine" evidence="4">
    <location>
        <position position="176"/>
    </location>
</feature>
<dbReference type="Proteomes" id="UP000230119">
    <property type="component" value="Unassembled WGS sequence"/>
</dbReference>
<keyword evidence="3 4" id="KW-0663">Pyridoxal phosphate</keyword>
<dbReference type="EMBL" id="PEVA01000163">
    <property type="protein sequence ID" value="PIV08221.1"/>
    <property type="molecule type" value="Genomic_DNA"/>
</dbReference>
<dbReference type="InterPro" id="IPR015422">
    <property type="entry name" value="PyrdxlP-dep_Trfase_small"/>
</dbReference>
<dbReference type="Gene3D" id="3.40.640.10">
    <property type="entry name" value="Type I PLP-dependent aspartate aminotransferase-like (Major domain)"/>
    <property type="match status" value="1"/>
</dbReference>
<accession>A0A2M7BRY0</accession>
<dbReference type="InterPro" id="IPR015424">
    <property type="entry name" value="PyrdxlP-dep_Trfase"/>
</dbReference>
<dbReference type="GO" id="GO:0019346">
    <property type="term" value="P:transsulfuration"/>
    <property type="evidence" value="ECO:0007669"/>
    <property type="project" value="InterPro"/>
</dbReference>
<protein>
    <submittedName>
        <fullName evidence="6">Cystathionine gamma-synthase</fullName>
    </submittedName>
</protein>
<sequence>MKHLTSLIEPVVHSTISVHQTPSQMGYGRVDNPTRLALEAELAKGEHARFALAFASGTAAIAAVFSLLKTGDVVLHHDQLYEGTLRMLKGTFTRFGVRDSSCDFSNVSEIRKNTKNVTMLMCESVTNPCLVKLDIAAVARQKGMKTIFVVDNTMSTPCFVKPLDLGADIVVSSLSKYSAGHHDVIAGAVMTNDEKLFKRLQDIQWTLGAIPGPQDCFLVQRGMQTLQIRMSKHTENARIIARFLENHPEVDTVVFPGDTGLISFWLRRNGDRTISFLKNLNHIRIAHSFGGTQTTVMHPRSMMTFSLSIDELERQHITANLIRMSVGIEGVESIKNDLEQALRV</sequence>